<reference evidence="2 3" key="1">
    <citation type="submission" date="2019-04" db="EMBL/GenBank/DDBJ databases">
        <title>Cohnella sp. nov., isolated from soil.</title>
        <authorList>
            <person name="Kim W."/>
        </authorList>
    </citation>
    <scope>NUCLEOTIDE SEQUENCE [LARGE SCALE GENOMIC DNA]</scope>
    <source>
        <strain evidence="2 3">CAU 1483</strain>
    </source>
</reference>
<dbReference type="AlphaFoldDB" id="A0A4U0F974"/>
<name>A0A4U0F974_9BACL</name>
<proteinExistence type="predicted"/>
<evidence type="ECO:0000313" key="2">
    <source>
        <dbReference type="EMBL" id="TJY41028.1"/>
    </source>
</evidence>
<dbReference type="PROSITE" id="PS50967">
    <property type="entry name" value="HRDC"/>
    <property type="match status" value="1"/>
</dbReference>
<dbReference type="GO" id="GO:0000166">
    <property type="term" value="F:nucleotide binding"/>
    <property type="evidence" value="ECO:0007669"/>
    <property type="project" value="InterPro"/>
</dbReference>
<dbReference type="SMART" id="SM00341">
    <property type="entry name" value="HRDC"/>
    <property type="match status" value="1"/>
</dbReference>
<comment type="caution">
    <text evidence="2">The sequence shown here is derived from an EMBL/GenBank/DDBJ whole genome shotgun (WGS) entry which is preliminary data.</text>
</comment>
<protein>
    <submittedName>
        <fullName evidence="2">Aldolase</fullName>
    </submittedName>
</protein>
<organism evidence="2 3">
    <name type="scientific">Cohnella pontilimi</name>
    <dbReference type="NCBI Taxonomy" id="2564100"/>
    <lineage>
        <taxon>Bacteria</taxon>
        <taxon>Bacillati</taxon>
        <taxon>Bacillota</taxon>
        <taxon>Bacilli</taxon>
        <taxon>Bacillales</taxon>
        <taxon>Paenibacillaceae</taxon>
        <taxon>Cohnella</taxon>
    </lineage>
</organism>
<sequence length="331" mass="38453">MQIVFLNRLDRVDARGEARGQVFIGEHQGTWTAGWRNHEAEAAGEDEIWYEGISWEELLAAFRHGAAGKMREGFRPLIDGMLDEPAWERKPQHAVILQCYADLQEADPELLNRLRLWRRAKASEEGRSAYLVATNRELQMLAVYRPATAAELGHIPGFAKMKTEKYGKDLSEIFHEVPRDHAFPLDWVAQAVDPERFTEWTFRQKQEKYGKTLASVRDKRALLSAIRDGQSLAEMESLLQCTRRQLVERIERLDDEGYDVLPIIDRELTTVSNEEWTQASEAMAQLGDRYLKPLLHKLYGETAAGDKEVERHYEKLRMMRIRFRRERQTAI</sequence>
<dbReference type="EMBL" id="SUPK01000007">
    <property type="protein sequence ID" value="TJY41028.1"/>
    <property type="molecule type" value="Genomic_DNA"/>
</dbReference>
<dbReference type="Proteomes" id="UP000309673">
    <property type="component" value="Unassembled WGS sequence"/>
</dbReference>
<dbReference type="GO" id="GO:0003676">
    <property type="term" value="F:nucleic acid binding"/>
    <property type="evidence" value="ECO:0007669"/>
    <property type="project" value="InterPro"/>
</dbReference>
<evidence type="ECO:0000259" key="1">
    <source>
        <dbReference type="PROSITE" id="PS50967"/>
    </source>
</evidence>
<dbReference type="SUPFAM" id="SSF47819">
    <property type="entry name" value="HRDC-like"/>
    <property type="match status" value="1"/>
</dbReference>
<gene>
    <name evidence="2" type="ORF">E5161_15075</name>
</gene>
<dbReference type="InterPro" id="IPR044876">
    <property type="entry name" value="HRDC_dom_sf"/>
</dbReference>
<accession>A0A4U0F974</accession>
<dbReference type="RefSeq" id="WP_136778656.1">
    <property type="nucleotide sequence ID" value="NZ_SUPK01000007.1"/>
</dbReference>
<dbReference type="Gene3D" id="1.10.150.80">
    <property type="entry name" value="HRDC domain"/>
    <property type="match status" value="1"/>
</dbReference>
<dbReference type="InterPro" id="IPR002121">
    <property type="entry name" value="HRDC_dom"/>
</dbReference>
<dbReference type="OrthoDB" id="26793at2"/>
<dbReference type="Pfam" id="PF00570">
    <property type="entry name" value="HRDC"/>
    <property type="match status" value="1"/>
</dbReference>
<evidence type="ECO:0000313" key="3">
    <source>
        <dbReference type="Proteomes" id="UP000309673"/>
    </source>
</evidence>
<dbReference type="InterPro" id="IPR010997">
    <property type="entry name" value="HRDC-like_sf"/>
</dbReference>
<feature type="domain" description="HRDC" evidence="1">
    <location>
        <begin position="104"/>
        <end position="184"/>
    </location>
</feature>
<keyword evidence="3" id="KW-1185">Reference proteome</keyword>